<name>M0GUR0_HALL2</name>
<dbReference type="InterPro" id="IPR017871">
    <property type="entry name" value="ABC_transporter-like_CS"/>
</dbReference>
<keyword evidence="2" id="KW-0813">Transport</keyword>
<dbReference type="GO" id="GO:0016887">
    <property type="term" value="F:ATP hydrolysis activity"/>
    <property type="evidence" value="ECO:0007669"/>
    <property type="project" value="InterPro"/>
</dbReference>
<dbReference type="SUPFAM" id="SSF52540">
    <property type="entry name" value="P-loop containing nucleoside triphosphate hydrolases"/>
    <property type="match status" value="2"/>
</dbReference>
<dbReference type="PANTHER" id="PTHR43776">
    <property type="entry name" value="TRANSPORT ATP-BINDING PROTEIN"/>
    <property type="match status" value="1"/>
</dbReference>
<sequence>MSDDPLLSVSGLHKYFTQNDGFIDRLLGADETVKAVNGVSFDIERGETLGLVGESGSGKSTTARSVLRLDEPTKGTVSYDGTDLTALSDREMTEMRKRIQIVFQDPASSLNRRKTVGQIIKQPMEIHGLYEGERDARVDELMETVGLPPQYSNRYPHEFSGGQRQRVGIARALAVDPDFIVADEPVSALDVRQRVGIARALAVDPDFIVADEPVSALDVSIQAQILNLLDDLQEEFDLTLLFIAHDLSVIRHVCDRVAVMYLGEIVELADADELFSNPQHPYTRALLGAIPQPVPELARQRQVLEGEVPSPLDPPSGCSFNPRCPAATEECTSVDPTLDDVAGATGGHKAACIHVDEFETGAGVPSAAQGVDERFSIENFDAEPTLVTDGRGDDDR</sequence>
<keyword evidence="3" id="KW-0547">Nucleotide-binding</keyword>
<dbReference type="PROSITE" id="PS00211">
    <property type="entry name" value="ABC_TRANSPORTER_1"/>
    <property type="match status" value="1"/>
</dbReference>
<dbReference type="InterPro" id="IPR003439">
    <property type="entry name" value="ABC_transporter-like_ATP-bd"/>
</dbReference>
<evidence type="ECO:0000313" key="6">
    <source>
        <dbReference type="EMBL" id="ELZ75272.1"/>
    </source>
</evidence>
<feature type="domain" description="ABC transporter" evidence="5">
    <location>
        <begin position="7"/>
        <end position="287"/>
    </location>
</feature>
<evidence type="ECO:0000256" key="1">
    <source>
        <dbReference type="ARBA" id="ARBA00005417"/>
    </source>
</evidence>
<dbReference type="PROSITE" id="PS50893">
    <property type="entry name" value="ABC_TRANSPORTER_2"/>
    <property type="match status" value="1"/>
</dbReference>
<proteinExistence type="inferred from homology"/>
<dbReference type="Proteomes" id="UP000011535">
    <property type="component" value="Unassembled WGS sequence"/>
</dbReference>
<dbReference type="InterPro" id="IPR013563">
    <property type="entry name" value="Oligopep_ABC_C"/>
</dbReference>
<organism evidence="6 7">
    <name type="scientific">Haloferax lucentense (strain DSM 14919 / JCM 9276 / NCIMB 13854 / Aa 2.2)</name>
    <name type="common">Haloferax alicantei</name>
    <dbReference type="NCBI Taxonomy" id="1230452"/>
    <lineage>
        <taxon>Archaea</taxon>
        <taxon>Methanobacteriati</taxon>
        <taxon>Methanobacteriota</taxon>
        <taxon>Stenosarchaea group</taxon>
        <taxon>Halobacteria</taxon>
        <taxon>Halobacteriales</taxon>
        <taxon>Haloferacaceae</taxon>
        <taxon>Haloferax</taxon>
    </lineage>
</organism>
<evidence type="ECO:0000256" key="4">
    <source>
        <dbReference type="ARBA" id="ARBA00022840"/>
    </source>
</evidence>
<dbReference type="PATRIC" id="fig|1230452.3.peg.1216"/>
<dbReference type="NCBIfam" id="TIGR01727">
    <property type="entry name" value="oligo_HPY"/>
    <property type="match status" value="1"/>
</dbReference>
<evidence type="ECO:0000256" key="3">
    <source>
        <dbReference type="ARBA" id="ARBA00022741"/>
    </source>
</evidence>
<dbReference type="GO" id="GO:0015833">
    <property type="term" value="P:peptide transport"/>
    <property type="evidence" value="ECO:0007669"/>
    <property type="project" value="InterPro"/>
</dbReference>
<dbReference type="Pfam" id="PF08352">
    <property type="entry name" value="oligo_HPY"/>
    <property type="match status" value="1"/>
</dbReference>
<comment type="caution">
    <text evidence="6">The sequence shown here is derived from an EMBL/GenBank/DDBJ whole genome shotgun (WGS) entry which is preliminary data.</text>
</comment>
<comment type="similarity">
    <text evidence="1">Belongs to the ABC transporter superfamily.</text>
</comment>
<dbReference type="Pfam" id="PF00005">
    <property type="entry name" value="ABC_tran"/>
    <property type="match status" value="1"/>
</dbReference>
<evidence type="ECO:0000313" key="7">
    <source>
        <dbReference type="Proteomes" id="UP000011535"/>
    </source>
</evidence>
<reference evidence="6 7" key="1">
    <citation type="journal article" date="2014" name="PLoS Genet.">
        <title>Phylogenetically driven sequencing of extremely halophilic archaea reveals strategies for static and dynamic osmo-response.</title>
        <authorList>
            <person name="Becker E.A."/>
            <person name="Seitzer P.M."/>
            <person name="Tritt A."/>
            <person name="Larsen D."/>
            <person name="Krusor M."/>
            <person name="Yao A.I."/>
            <person name="Wu D."/>
            <person name="Madern D."/>
            <person name="Eisen J.A."/>
            <person name="Darling A.E."/>
            <person name="Facciotti M.T."/>
        </authorList>
    </citation>
    <scope>NUCLEOTIDE SEQUENCE [LARGE SCALE GENOMIC DNA]</scope>
    <source>
        <strain evidence="7">DSM 14919 / CCM 7023 / CIP 107410 / JCM 9276 / NCIMB 13854 / Aa 2.2</strain>
    </source>
</reference>
<accession>M0GUR0</accession>
<evidence type="ECO:0000259" key="5">
    <source>
        <dbReference type="PROSITE" id="PS50893"/>
    </source>
</evidence>
<dbReference type="InterPro" id="IPR050319">
    <property type="entry name" value="ABC_transp_ATP-bind"/>
</dbReference>
<dbReference type="Gene3D" id="3.40.50.300">
    <property type="entry name" value="P-loop containing nucleotide triphosphate hydrolases"/>
    <property type="match status" value="2"/>
</dbReference>
<gene>
    <name evidence="6" type="ORF">C456_06352</name>
</gene>
<dbReference type="InterPro" id="IPR003593">
    <property type="entry name" value="AAA+_ATPase"/>
</dbReference>
<dbReference type="InterPro" id="IPR027417">
    <property type="entry name" value="P-loop_NTPase"/>
</dbReference>
<dbReference type="RefSeq" id="WP_004062764.1">
    <property type="nucleotide sequence ID" value="NZ_AOLH01000010.1"/>
</dbReference>
<dbReference type="GO" id="GO:0005524">
    <property type="term" value="F:ATP binding"/>
    <property type="evidence" value="ECO:0007669"/>
    <property type="project" value="UniProtKB-KW"/>
</dbReference>
<dbReference type="SMART" id="SM00382">
    <property type="entry name" value="AAA"/>
    <property type="match status" value="1"/>
</dbReference>
<dbReference type="CDD" id="cd03257">
    <property type="entry name" value="ABC_NikE_OppD_transporters"/>
    <property type="match status" value="1"/>
</dbReference>
<dbReference type="EMBL" id="AOLH01000010">
    <property type="protein sequence ID" value="ELZ75272.1"/>
    <property type="molecule type" value="Genomic_DNA"/>
</dbReference>
<dbReference type="GO" id="GO:0055085">
    <property type="term" value="P:transmembrane transport"/>
    <property type="evidence" value="ECO:0007669"/>
    <property type="project" value="UniProtKB-ARBA"/>
</dbReference>
<keyword evidence="4 6" id="KW-0067">ATP-binding</keyword>
<dbReference type="NCBIfam" id="NF008453">
    <property type="entry name" value="PRK11308.1"/>
    <property type="match status" value="2"/>
</dbReference>
<dbReference type="AlphaFoldDB" id="M0GUR0"/>
<evidence type="ECO:0000256" key="2">
    <source>
        <dbReference type="ARBA" id="ARBA00022448"/>
    </source>
</evidence>
<dbReference type="PANTHER" id="PTHR43776:SF7">
    <property type="entry name" value="D,D-DIPEPTIDE TRANSPORT ATP-BINDING PROTEIN DDPF-RELATED"/>
    <property type="match status" value="1"/>
</dbReference>
<protein>
    <submittedName>
        <fullName evidence="6">Putative dipeptides/oligopeptides ABC transporter ATP-binding protein</fullName>
    </submittedName>
</protein>